<name>A0A0N4ZSV0_PARTI</name>
<evidence type="ECO:0000313" key="2">
    <source>
        <dbReference type="Proteomes" id="UP000038045"/>
    </source>
</evidence>
<feature type="signal peptide" evidence="1">
    <location>
        <begin position="1"/>
        <end position="23"/>
    </location>
</feature>
<sequence>MFKVFFLLLFLLLFLIKLDSFEGKDFFLRDYLFDVNVSLSGNVTRSSNLSFYIFVHKRYIFKPEDLKKHKKTPTVYLYGAKIKGDDGENSPFSTDENEFNVTINMKRAIYAHPDCNKCDSFKDQVNVCNGEPDYVAFYSTGMTKKIEYNIRNLKINVSIFQSENKDVDEKNCYDDDENIMEISNVEPITYDLSTKELVGFVDTLHIFENYNGTTIIRTEKVEDPIIHLLNIKPRKNI</sequence>
<organism evidence="2 3">
    <name type="scientific">Parastrongyloides trichosuri</name>
    <name type="common">Possum-specific nematode worm</name>
    <dbReference type="NCBI Taxonomy" id="131310"/>
    <lineage>
        <taxon>Eukaryota</taxon>
        <taxon>Metazoa</taxon>
        <taxon>Ecdysozoa</taxon>
        <taxon>Nematoda</taxon>
        <taxon>Chromadorea</taxon>
        <taxon>Rhabditida</taxon>
        <taxon>Tylenchina</taxon>
        <taxon>Panagrolaimomorpha</taxon>
        <taxon>Strongyloidoidea</taxon>
        <taxon>Strongyloididae</taxon>
        <taxon>Parastrongyloides</taxon>
    </lineage>
</organism>
<dbReference type="AlphaFoldDB" id="A0A0N4ZSV0"/>
<keyword evidence="1" id="KW-0732">Signal</keyword>
<dbReference type="WBParaSite" id="PTRK_0001158200.1">
    <property type="protein sequence ID" value="PTRK_0001158200.1"/>
    <property type="gene ID" value="PTRK_0001158200"/>
</dbReference>
<protein>
    <submittedName>
        <fullName evidence="3">Uncharacterized protein</fullName>
    </submittedName>
</protein>
<evidence type="ECO:0000256" key="1">
    <source>
        <dbReference type="SAM" id="SignalP"/>
    </source>
</evidence>
<evidence type="ECO:0000313" key="3">
    <source>
        <dbReference type="WBParaSite" id="PTRK_0001158200.1"/>
    </source>
</evidence>
<dbReference type="Proteomes" id="UP000038045">
    <property type="component" value="Unplaced"/>
</dbReference>
<proteinExistence type="predicted"/>
<accession>A0A0N4ZSV0</accession>
<keyword evidence="2" id="KW-1185">Reference proteome</keyword>
<reference evidence="3" key="1">
    <citation type="submission" date="2017-02" db="UniProtKB">
        <authorList>
            <consortium name="WormBaseParasite"/>
        </authorList>
    </citation>
    <scope>IDENTIFICATION</scope>
</reference>
<feature type="chain" id="PRO_5005892268" evidence="1">
    <location>
        <begin position="24"/>
        <end position="237"/>
    </location>
</feature>